<evidence type="ECO:0000313" key="3">
    <source>
        <dbReference type="Proteomes" id="UP000245670"/>
    </source>
</evidence>
<reference evidence="2 3" key="1">
    <citation type="submission" date="2018-05" db="EMBL/GenBank/DDBJ databases">
        <title>Polaribacter aquimarinus sp. nov., isolated from sediment in a sediment of sea.</title>
        <authorList>
            <person name="Lu D."/>
        </authorList>
    </citation>
    <scope>NUCLEOTIDE SEQUENCE [LARGE SCALE GENOMIC DNA]</scope>
    <source>
        <strain evidence="2 3">ZY113</strain>
    </source>
</reference>
<name>A0A2U2JD71_9FLAO</name>
<dbReference type="RefSeq" id="WP_109404551.1">
    <property type="nucleotide sequence ID" value="NZ_QFFG01000002.1"/>
</dbReference>
<organism evidence="2 3">
    <name type="scientific">Polaribacter aquimarinus</name>
    <dbReference type="NCBI Taxonomy" id="2100726"/>
    <lineage>
        <taxon>Bacteria</taxon>
        <taxon>Pseudomonadati</taxon>
        <taxon>Bacteroidota</taxon>
        <taxon>Flavobacteriia</taxon>
        <taxon>Flavobacteriales</taxon>
        <taxon>Flavobacteriaceae</taxon>
    </lineage>
</organism>
<evidence type="ECO:0000313" key="2">
    <source>
        <dbReference type="EMBL" id="PWG06221.1"/>
    </source>
</evidence>
<dbReference type="InterPro" id="IPR025485">
    <property type="entry name" value="DUF4377"/>
</dbReference>
<evidence type="ECO:0000259" key="1">
    <source>
        <dbReference type="Pfam" id="PF14302"/>
    </source>
</evidence>
<feature type="domain" description="DUF4377" evidence="1">
    <location>
        <begin position="31"/>
        <end position="104"/>
    </location>
</feature>
<gene>
    <name evidence="2" type="ORF">DIS07_05010</name>
</gene>
<protein>
    <recommendedName>
        <fullName evidence="1">DUF4377 domain-containing protein</fullName>
    </recommendedName>
</protein>
<accession>A0A2U2JD71</accession>
<dbReference type="PROSITE" id="PS51257">
    <property type="entry name" value="PROKAR_LIPOPROTEIN"/>
    <property type="match status" value="1"/>
</dbReference>
<sequence>MKVIFIFFSIVFLTSCPNETGILEVEKTLIIASKKVECVGVSSQQCFLIKENEQQSWEYFYDSINDFNYEEGFEYVILVIEEEIENPPQDASSIKYSLVKVISKIKKTSENLPN</sequence>
<dbReference type="EMBL" id="QFFG01000002">
    <property type="protein sequence ID" value="PWG06221.1"/>
    <property type="molecule type" value="Genomic_DNA"/>
</dbReference>
<dbReference type="Pfam" id="PF14302">
    <property type="entry name" value="DUF4377"/>
    <property type="match status" value="1"/>
</dbReference>
<keyword evidence="3" id="KW-1185">Reference proteome</keyword>
<dbReference type="OrthoDB" id="880459at2"/>
<comment type="caution">
    <text evidence="2">The sequence shown here is derived from an EMBL/GenBank/DDBJ whole genome shotgun (WGS) entry which is preliminary data.</text>
</comment>
<dbReference type="Proteomes" id="UP000245670">
    <property type="component" value="Unassembled WGS sequence"/>
</dbReference>
<proteinExistence type="predicted"/>
<dbReference type="AlphaFoldDB" id="A0A2U2JD71"/>